<comment type="caution">
    <text evidence="3">The sequence shown here is derived from an EMBL/GenBank/DDBJ whole genome shotgun (WGS) entry which is preliminary data.</text>
</comment>
<feature type="compositionally biased region" description="Polar residues" evidence="1">
    <location>
        <begin position="215"/>
        <end position="226"/>
    </location>
</feature>
<reference evidence="3 4" key="1">
    <citation type="journal article" date="2013" name="Curr. Biol.">
        <title>The Genome of the Foraminiferan Reticulomyxa filosa.</title>
        <authorList>
            <person name="Glockner G."/>
            <person name="Hulsmann N."/>
            <person name="Schleicher M."/>
            <person name="Noegel A.A."/>
            <person name="Eichinger L."/>
            <person name="Gallinger C."/>
            <person name="Pawlowski J."/>
            <person name="Sierra R."/>
            <person name="Euteneuer U."/>
            <person name="Pillet L."/>
            <person name="Moustafa A."/>
            <person name="Platzer M."/>
            <person name="Groth M."/>
            <person name="Szafranski K."/>
            <person name="Schliwa M."/>
        </authorList>
    </citation>
    <scope>NUCLEOTIDE SEQUENCE [LARGE SCALE GENOMIC DNA]</scope>
</reference>
<keyword evidence="2" id="KW-0812">Transmembrane</keyword>
<keyword evidence="4" id="KW-1185">Reference proteome</keyword>
<evidence type="ECO:0000256" key="2">
    <source>
        <dbReference type="SAM" id="Phobius"/>
    </source>
</evidence>
<keyword evidence="2" id="KW-1133">Transmembrane helix</keyword>
<accession>X6NBE4</accession>
<sequence>MVCARDPSFFNDKPLKPDVEKDVLKKILLLLKYSYRSVVVLFYPAAWVAAAALYWVVERENTDNDNSNKIQADIARPLRLHKDWLKSKLFWGAGRLDMTVIQYLVNEFELCISAEESGGIAPPNSLFALFQPNRSRHPCSNASSAANKKSLSDILKGETVVSPNTPATNAAMKFLSARRDANPMWTHESTKMCDESKKEKEGNAVHHNNAKHCADSSTCDRQSSGENLERVDATTLTNLETLNDANNRLHPKHKVTSDHPRKRKLLDVQNEHEHEHVMDTESKGSLKEVFLPPLKKTKKSIPSAPQDNVTIHSIHNLDNTNVCLAWLETVSF</sequence>
<dbReference type="EMBL" id="ASPP01010108">
    <property type="protein sequence ID" value="ETO23218.1"/>
    <property type="molecule type" value="Genomic_DNA"/>
</dbReference>
<dbReference type="AlphaFoldDB" id="X6NBE4"/>
<gene>
    <name evidence="3" type="ORF">RFI_13971</name>
</gene>
<evidence type="ECO:0000313" key="3">
    <source>
        <dbReference type="EMBL" id="ETO23218.1"/>
    </source>
</evidence>
<feature type="transmembrane region" description="Helical" evidence="2">
    <location>
        <begin position="35"/>
        <end position="57"/>
    </location>
</feature>
<evidence type="ECO:0000256" key="1">
    <source>
        <dbReference type="SAM" id="MobiDB-lite"/>
    </source>
</evidence>
<keyword evidence="2" id="KW-0472">Membrane</keyword>
<name>X6NBE4_RETFI</name>
<dbReference type="Proteomes" id="UP000023152">
    <property type="component" value="Unassembled WGS sequence"/>
</dbReference>
<evidence type="ECO:0000313" key="4">
    <source>
        <dbReference type="Proteomes" id="UP000023152"/>
    </source>
</evidence>
<proteinExistence type="predicted"/>
<protein>
    <submittedName>
        <fullName evidence="3">Uncharacterized protein</fullName>
    </submittedName>
</protein>
<organism evidence="3 4">
    <name type="scientific">Reticulomyxa filosa</name>
    <dbReference type="NCBI Taxonomy" id="46433"/>
    <lineage>
        <taxon>Eukaryota</taxon>
        <taxon>Sar</taxon>
        <taxon>Rhizaria</taxon>
        <taxon>Retaria</taxon>
        <taxon>Foraminifera</taxon>
        <taxon>Monothalamids</taxon>
        <taxon>Reticulomyxidae</taxon>
        <taxon>Reticulomyxa</taxon>
    </lineage>
</organism>
<feature type="region of interest" description="Disordered" evidence="1">
    <location>
        <begin position="207"/>
        <end position="230"/>
    </location>
</feature>